<reference evidence="2 3" key="1">
    <citation type="journal article" date="2015" name="Environ. Microbiol.">
        <title>Methane oxidation coupled to nitrate reduction under hypoxia by the Gammaproteobacterium Methylomonas denitrificans, sp. nov. type strain FJG1.</title>
        <authorList>
            <person name="Kits K.D."/>
            <person name="Klotz M.G."/>
            <person name="Stein L.Y."/>
        </authorList>
    </citation>
    <scope>NUCLEOTIDE SEQUENCE [LARGE SCALE GENOMIC DNA]</scope>
    <source>
        <strain evidence="2 3">FJG1</strain>
    </source>
</reference>
<dbReference type="OrthoDB" id="9148874at2"/>
<dbReference type="KEGG" id="mdn:JT25_022800"/>
<dbReference type="EMBL" id="CP014476">
    <property type="protein sequence ID" value="AMK79280.1"/>
    <property type="molecule type" value="Genomic_DNA"/>
</dbReference>
<protein>
    <recommendedName>
        <fullName evidence="4">Peptidase M48 domain-containing protein</fullName>
    </recommendedName>
</protein>
<evidence type="ECO:0000313" key="3">
    <source>
        <dbReference type="Proteomes" id="UP000030512"/>
    </source>
</evidence>
<evidence type="ECO:0008006" key="4">
    <source>
        <dbReference type="Google" id="ProtNLM"/>
    </source>
</evidence>
<dbReference type="Proteomes" id="UP000030512">
    <property type="component" value="Chromosome"/>
</dbReference>
<organism evidence="2 3">
    <name type="scientific">Methylomonas denitrificans</name>
    <dbReference type="NCBI Taxonomy" id="1538553"/>
    <lineage>
        <taxon>Bacteria</taxon>
        <taxon>Pseudomonadati</taxon>
        <taxon>Pseudomonadota</taxon>
        <taxon>Gammaproteobacteria</taxon>
        <taxon>Methylococcales</taxon>
        <taxon>Methylococcaceae</taxon>
        <taxon>Methylomonas</taxon>
    </lineage>
</organism>
<keyword evidence="1" id="KW-0732">Signal</keyword>
<dbReference type="AlphaFoldDB" id="A0A140E7A6"/>
<sequence length="379" mass="41519">MKSPLHYAIAVLLLFNADRTASAQIPPSCRLDEEGGKAAATTIRLAMKAYEVLGKPLPFDEVIVNPTVAPPTPKSLAVYVVTDATMSTVNKKNCVFKKPAVVQGEELDPISISGGCVAAAGKMEVRCSSEAVQMFGKQGERTGLANPALLYVLAHELGHILQRRPGEYAGRVEPIELKQPQAAKLDILRESCEPGLTKAEEDADQLAVQVLVKLLPEPPYREPLFSAQGSVLWGADQLNLAANSWRKATLEREFISQHKPHKSFVPTEFPTPTPVVQANAKRFVCEVLTRKSGVVNYPGRSSTHPTLERRMQRVAEALRPLATGLPKSDAKQEYRSIAVLQEQLSDIFTFMYRETGVYLEALQSNICSRVNSDKPTEGC</sequence>
<proteinExistence type="predicted"/>
<feature type="chain" id="PRO_5007302185" description="Peptidase M48 domain-containing protein" evidence="1">
    <location>
        <begin position="24"/>
        <end position="379"/>
    </location>
</feature>
<keyword evidence="3" id="KW-1185">Reference proteome</keyword>
<gene>
    <name evidence="2" type="ORF">JT25_022800</name>
</gene>
<name>A0A140E7A6_9GAMM</name>
<accession>A0A140E7A6</accession>
<evidence type="ECO:0000256" key="1">
    <source>
        <dbReference type="SAM" id="SignalP"/>
    </source>
</evidence>
<evidence type="ECO:0000313" key="2">
    <source>
        <dbReference type="EMBL" id="AMK79280.1"/>
    </source>
</evidence>
<dbReference type="RefSeq" id="WP_062329729.1">
    <property type="nucleotide sequence ID" value="NZ_CP014476.1"/>
</dbReference>
<feature type="signal peptide" evidence="1">
    <location>
        <begin position="1"/>
        <end position="23"/>
    </location>
</feature>